<evidence type="ECO:0000256" key="1">
    <source>
        <dbReference type="SAM" id="SignalP"/>
    </source>
</evidence>
<comment type="caution">
    <text evidence="2">The sequence shown here is derived from an EMBL/GenBank/DDBJ whole genome shotgun (WGS) entry which is preliminary data.</text>
</comment>
<feature type="signal peptide" evidence="1">
    <location>
        <begin position="1"/>
        <end position="21"/>
    </location>
</feature>
<dbReference type="InterPro" id="IPR022272">
    <property type="entry name" value="Lipocalin_CS"/>
</dbReference>
<keyword evidence="3" id="KW-1185">Reference proteome</keyword>
<dbReference type="Gene3D" id="2.40.128.20">
    <property type="match status" value="1"/>
</dbReference>
<dbReference type="PROSITE" id="PS00213">
    <property type="entry name" value="LIPOCALIN"/>
    <property type="match status" value="1"/>
</dbReference>
<dbReference type="SUPFAM" id="SSF50814">
    <property type="entry name" value="Lipocalins"/>
    <property type="match status" value="1"/>
</dbReference>
<evidence type="ECO:0000313" key="2">
    <source>
        <dbReference type="EMBL" id="KAK2579360.1"/>
    </source>
</evidence>
<feature type="chain" id="PRO_5042029185" description="Lipocalin/cytosolic fatty-acid binding domain-containing protein" evidence="1">
    <location>
        <begin position="22"/>
        <end position="112"/>
    </location>
</feature>
<keyword evidence="1" id="KW-0732">Signal</keyword>
<gene>
    <name evidence="2" type="ORF">KPH14_000981</name>
</gene>
<dbReference type="InterPro" id="IPR012674">
    <property type="entry name" value="Calycin"/>
</dbReference>
<dbReference type="AlphaFoldDB" id="A0AAD9RGJ2"/>
<dbReference type="Proteomes" id="UP001258017">
    <property type="component" value="Unassembled WGS sequence"/>
</dbReference>
<protein>
    <recommendedName>
        <fullName evidence="4">Lipocalin/cytosolic fatty-acid binding domain-containing protein</fullName>
    </recommendedName>
</protein>
<reference evidence="2" key="1">
    <citation type="submission" date="2021-08" db="EMBL/GenBank/DDBJ databases">
        <authorList>
            <person name="Misof B."/>
            <person name="Oliver O."/>
            <person name="Podsiadlowski L."/>
            <person name="Donath A."/>
            <person name="Peters R."/>
            <person name="Mayer C."/>
            <person name="Rust J."/>
            <person name="Gunkel S."/>
            <person name="Lesny P."/>
            <person name="Martin S."/>
            <person name="Oeyen J.P."/>
            <person name="Petersen M."/>
            <person name="Panagiotis P."/>
            <person name="Wilbrandt J."/>
            <person name="Tanja T."/>
        </authorList>
    </citation>
    <scope>NUCLEOTIDE SEQUENCE</scope>
    <source>
        <strain evidence="2">GBR_01_08_01A</strain>
        <tissue evidence="2">Thorax + abdomen</tissue>
    </source>
</reference>
<dbReference type="EMBL" id="JAIFRP010000094">
    <property type="protein sequence ID" value="KAK2579360.1"/>
    <property type="molecule type" value="Genomic_DNA"/>
</dbReference>
<evidence type="ECO:0008006" key="4">
    <source>
        <dbReference type="Google" id="ProtNLM"/>
    </source>
</evidence>
<sequence length="112" mass="12284">MHTFGILGLLIAVSYWDVCTAKCPSESGLPLDLNQFSGKWYMVAGTPVNGKSLSKCGYFVVSKTSSTTFMARYTALSYKDNKPVTFNVDGSLRHDITGYWQLRGSDRILGGS</sequence>
<organism evidence="2 3">
    <name type="scientific">Odynerus spinipes</name>
    <dbReference type="NCBI Taxonomy" id="1348599"/>
    <lineage>
        <taxon>Eukaryota</taxon>
        <taxon>Metazoa</taxon>
        <taxon>Ecdysozoa</taxon>
        <taxon>Arthropoda</taxon>
        <taxon>Hexapoda</taxon>
        <taxon>Insecta</taxon>
        <taxon>Pterygota</taxon>
        <taxon>Neoptera</taxon>
        <taxon>Endopterygota</taxon>
        <taxon>Hymenoptera</taxon>
        <taxon>Apocrita</taxon>
        <taxon>Aculeata</taxon>
        <taxon>Vespoidea</taxon>
        <taxon>Vespidae</taxon>
        <taxon>Eumeninae</taxon>
        <taxon>Odynerus</taxon>
    </lineage>
</organism>
<proteinExistence type="predicted"/>
<evidence type="ECO:0000313" key="3">
    <source>
        <dbReference type="Proteomes" id="UP001258017"/>
    </source>
</evidence>
<accession>A0AAD9RGJ2</accession>
<reference evidence="2" key="2">
    <citation type="journal article" date="2023" name="Commun. Biol.">
        <title>Intrasexual cuticular hydrocarbon dimorphism in a wasp sheds light on hydrocarbon biosynthesis genes in Hymenoptera.</title>
        <authorList>
            <person name="Moris V.C."/>
            <person name="Podsiadlowski L."/>
            <person name="Martin S."/>
            <person name="Oeyen J.P."/>
            <person name="Donath A."/>
            <person name="Petersen M."/>
            <person name="Wilbrandt J."/>
            <person name="Misof B."/>
            <person name="Liedtke D."/>
            <person name="Thamm M."/>
            <person name="Scheiner R."/>
            <person name="Schmitt T."/>
            <person name="Niehuis O."/>
        </authorList>
    </citation>
    <scope>NUCLEOTIDE SEQUENCE</scope>
    <source>
        <strain evidence="2">GBR_01_08_01A</strain>
    </source>
</reference>
<name>A0AAD9RGJ2_9HYME</name>